<evidence type="ECO:0000313" key="1">
    <source>
        <dbReference type="EMBL" id="KAK3793980.1"/>
    </source>
</evidence>
<dbReference type="EMBL" id="JAWDGP010001158">
    <property type="protein sequence ID" value="KAK3793980.1"/>
    <property type="molecule type" value="Genomic_DNA"/>
</dbReference>
<dbReference type="Proteomes" id="UP001283361">
    <property type="component" value="Unassembled WGS sequence"/>
</dbReference>
<evidence type="ECO:0000313" key="2">
    <source>
        <dbReference type="Proteomes" id="UP001283361"/>
    </source>
</evidence>
<comment type="caution">
    <text evidence="1">The sequence shown here is derived from an EMBL/GenBank/DDBJ whole genome shotgun (WGS) entry which is preliminary data.</text>
</comment>
<organism evidence="1 2">
    <name type="scientific">Elysia crispata</name>
    <name type="common">lettuce slug</name>
    <dbReference type="NCBI Taxonomy" id="231223"/>
    <lineage>
        <taxon>Eukaryota</taxon>
        <taxon>Metazoa</taxon>
        <taxon>Spiralia</taxon>
        <taxon>Lophotrochozoa</taxon>
        <taxon>Mollusca</taxon>
        <taxon>Gastropoda</taxon>
        <taxon>Heterobranchia</taxon>
        <taxon>Euthyneura</taxon>
        <taxon>Panpulmonata</taxon>
        <taxon>Sacoglossa</taxon>
        <taxon>Placobranchoidea</taxon>
        <taxon>Plakobranchidae</taxon>
        <taxon>Elysia</taxon>
    </lineage>
</organism>
<sequence>MGLKEDKRSTTLADYSKSARLVQSCIVNVGQHGAVMYCQCWQGLCSHVLSMLANMVQSCSVMLANMVQSCIVNVGQHDAVIYVMLTRMVQSCIVNVGQHGAVVYCEC</sequence>
<reference evidence="1" key="1">
    <citation type="journal article" date="2023" name="G3 (Bethesda)">
        <title>A reference genome for the long-term kleptoplast-retaining sea slug Elysia crispata morphotype clarki.</title>
        <authorList>
            <person name="Eastman K.E."/>
            <person name="Pendleton A.L."/>
            <person name="Shaikh M.A."/>
            <person name="Suttiyut T."/>
            <person name="Ogas R."/>
            <person name="Tomko P."/>
            <person name="Gavelis G."/>
            <person name="Widhalm J.R."/>
            <person name="Wisecaver J.H."/>
        </authorList>
    </citation>
    <scope>NUCLEOTIDE SEQUENCE</scope>
    <source>
        <strain evidence="1">ECLA1</strain>
    </source>
</reference>
<dbReference type="AlphaFoldDB" id="A0AAE1E573"/>
<gene>
    <name evidence="1" type="ORF">RRG08_011511</name>
</gene>
<name>A0AAE1E573_9GAST</name>
<proteinExistence type="predicted"/>
<protein>
    <submittedName>
        <fullName evidence="1">Uncharacterized protein</fullName>
    </submittedName>
</protein>
<keyword evidence="2" id="KW-1185">Reference proteome</keyword>
<accession>A0AAE1E573</accession>